<dbReference type="RefSeq" id="WP_209591030.1">
    <property type="nucleotide sequence ID" value="NZ_JAGGMU010000002.1"/>
</dbReference>
<reference evidence="2" key="1">
    <citation type="submission" date="2021-03" db="EMBL/GenBank/DDBJ databases">
        <title>Genomic Encyclopedia of Type Strains, Phase IV (KMG-V): Genome sequencing to study the core and pangenomes of soil and plant-associated prokaryotes.</title>
        <authorList>
            <person name="Whitman W."/>
        </authorList>
    </citation>
    <scope>NUCLEOTIDE SEQUENCE</scope>
    <source>
        <strain evidence="2">C4</strain>
    </source>
</reference>
<proteinExistence type="predicted"/>
<comment type="caution">
    <text evidence="2">The sequence shown here is derived from an EMBL/GenBank/DDBJ whole genome shotgun (WGS) entry which is preliminary data.</text>
</comment>
<gene>
    <name evidence="2" type="ORF">J3E07_000972</name>
</gene>
<feature type="domain" description="DZANK-type" evidence="1">
    <location>
        <begin position="133"/>
        <end position="182"/>
    </location>
</feature>
<dbReference type="InterPro" id="IPR025874">
    <property type="entry name" value="DZR"/>
</dbReference>
<sequence length="186" mass="21351">MVTVIPLNEEEKASVIKGLRSAVPATKLVTLKRLVDLTEARPESFQYMDMYDKRSLNEIITSIEYIIAYDMDEVIKREAMVTLEKVKRTLGIKFFNSLTLCNKCNNIIDVGWEHCIHCGTSTENMVFEDVEYCKGCSKPILPDWVHCAHCGIELKKKENTIPKCRKCRREVDPTWLVCPFCGAKLK</sequence>
<evidence type="ECO:0000313" key="2">
    <source>
        <dbReference type="EMBL" id="MBP2201560.1"/>
    </source>
</evidence>
<dbReference type="AlphaFoldDB" id="A0A8J7S1A5"/>
<dbReference type="OrthoDB" id="145002at2157"/>
<evidence type="ECO:0000313" key="3">
    <source>
        <dbReference type="Proteomes" id="UP000740329"/>
    </source>
</evidence>
<evidence type="ECO:0000259" key="1">
    <source>
        <dbReference type="Pfam" id="PF12773"/>
    </source>
</evidence>
<dbReference type="PANTHER" id="PTHR36718:SF1">
    <property type="entry name" value="DOUBLE ZINC RIBBON PROTEIN MJ0416"/>
    <property type="match status" value="1"/>
</dbReference>
<dbReference type="InterPro" id="IPR053281">
    <property type="entry name" value="Double_zinc_ribbon"/>
</dbReference>
<name>A0A8J7S1A5_METVO</name>
<dbReference type="EMBL" id="JAGGMV010000002">
    <property type="protein sequence ID" value="MBP2201560.1"/>
    <property type="molecule type" value="Genomic_DNA"/>
</dbReference>
<dbReference type="Proteomes" id="UP000740329">
    <property type="component" value="Unassembled WGS sequence"/>
</dbReference>
<organism evidence="2 3">
    <name type="scientific">Methanococcus voltae</name>
    <dbReference type="NCBI Taxonomy" id="2188"/>
    <lineage>
        <taxon>Archaea</taxon>
        <taxon>Methanobacteriati</taxon>
        <taxon>Methanobacteriota</taxon>
        <taxon>Methanomada group</taxon>
        <taxon>Methanococci</taxon>
        <taxon>Methanococcales</taxon>
        <taxon>Methanococcaceae</taxon>
        <taxon>Methanococcus</taxon>
    </lineage>
</organism>
<dbReference type="Pfam" id="PF12773">
    <property type="entry name" value="DZR"/>
    <property type="match status" value="1"/>
</dbReference>
<accession>A0A8J7S1A5</accession>
<protein>
    <submittedName>
        <fullName evidence="2">NADH pyrophosphatase NudC (Nudix superfamily)</fullName>
    </submittedName>
</protein>
<dbReference type="PANTHER" id="PTHR36718">
    <property type="entry name" value="OS05G0435400 PROTEIN"/>
    <property type="match status" value="1"/>
</dbReference>